<evidence type="ECO:0000256" key="15">
    <source>
        <dbReference type="SAM" id="MobiDB-lite"/>
    </source>
</evidence>
<evidence type="ECO:0000256" key="11">
    <source>
        <dbReference type="ARBA" id="ARBA00023212"/>
    </source>
</evidence>
<evidence type="ECO:0000313" key="16">
    <source>
        <dbReference type="EMBL" id="KAA8906284.1"/>
    </source>
</evidence>
<evidence type="ECO:0000256" key="3">
    <source>
        <dbReference type="ARBA" id="ARBA00004629"/>
    </source>
</evidence>
<comment type="similarity">
    <text evidence="4">Belongs to the DASH complex DAM1 family.</text>
</comment>
<reference evidence="16 17" key="1">
    <citation type="submission" date="2019-09" db="EMBL/GenBank/DDBJ databases">
        <title>Draft genome of the ectomycorrhizal ascomycete Sphaerosporella brunnea.</title>
        <authorList>
            <consortium name="DOE Joint Genome Institute"/>
            <person name="Benucci G.M."/>
            <person name="Marozzi G."/>
            <person name="Antonielli L."/>
            <person name="Sanchez S."/>
            <person name="Marco P."/>
            <person name="Wang X."/>
            <person name="Falini L.B."/>
            <person name="Barry K."/>
            <person name="Haridas S."/>
            <person name="Lipzen A."/>
            <person name="Labutti K."/>
            <person name="Grigoriev I.V."/>
            <person name="Murat C."/>
            <person name="Martin F."/>
            <person name="Albertini E."/>
            <person name="Donnini D."/>
            <person name="Bonito G."/>
        </authorList>
    </citation>
    <scope>NUCLEOTIDE SEQUENCE [LARGE SCALE GENOMIC DNA]</scope>
    <source>
        <strain evidence="16 17">Sb_GMNB300</strain>
    </source>
</reference>
<keyword evidence="12" id="KW-0539">Nucleus</keyword>
<keyword evidence="6" id="KW-0158">Chromosome</keyword>
<evidence type="ECO:0000256" key="8">
    <source>
        <dbReference type="ARBA" id="ARBA00022701"/>
    </source>
</evidence>
<keyword evidence="9" id="KW-0159">Chromosome partition</keyword>
<evidence type="ECO:0000256" key="5">
    <source>
        <dbReference type="ARBA" id="ARBA00020497"/>
    </source>
</evidence>
<dbReference type="GO" id="GO:1990758">
    <property type="term" value="P:mitotic sister chromatid biorientation"/>
    <property type="evidence" value="ECO:0007669"/>
    <property type="project" value="TreeGrafter"/>
</dbReference>
<dbReference type="Proteomes" id="UP000326924">
    <property type="component" value="Unassembled WGS sequence"/>
</dbReference>
<evidence type="ECO:0000256" key="1">
    <source>
        <dbReference type="ARBA" id="ARBA00004123"/>
    </source>
</evidence>
<keyword evidence="10" id="KW-0995">Kinetochore</keyword>
<evidence type="ECO:0000256" key="6">
    <source>
        <dbReference type="ARBA" id="ARBA00022454"/>
    </source>
</evidence>
<dbReference type="Pfam" id="PF08653">
    <property type="entry name" value="DASH_Dam1"/>
    <property type="match status" value="1"/>
</dbReference>
<dbReference type="InterPro" id="IPR013962">
    <property type="entry name" value="DASH_Dam1"/>
</dbReference>
<sequence length="129" mass="14137">MSTTTPLPTSAARPSSRPGSRPTTPLRRSNSRSGARQLSNESFPLNALEPQFAELSDAMATLEANFHDLREMHDSISRFNENFSAFLYGLNLNAYCVDFPEAPAGPESYARVARKEAENRDEEGPGGLC</sequence>
<evidence type="ECO:0000256" key="7">
    <source>
        <dbReference type="ARBA" id="ARBA00022490"/>
    </source>
</evidence>
<dbReference type="GO" id="GO:1990537">
    <property type="term" value="C:mitotic spindle polar microtubule"/>
    <property type="evidence" value="ECO:0007669"/>
    <property type="project" value="TreeGrafter"/>
</dbReference>
<proteinExistence type="inferred from homology"/>
<dbReference type="GO" id="GO:0042729">
    <property type="term" value="C:DASH complex"/>
    <property type="evidence" value="ECO:0007669"/>
    <property type="project" value="InterPro"/>
</dbReference>
<evidence type="ECO:0000313" key="17">
    <source>
        <dbReference type="Proteomes" id="UP000326924"/>
    </source>
</evidence>
<evidence type="ECO:0000256" key="14">
    <source>
        <dbReference type="ARBA" id="ARBA00030453"/>
    </source>
</evidence>
<keyword evidence="8" id="KW-0493">Microtubule</keyword>
<comment type="caution">
    <text evidence="16">The sequence shown here is derived from an EMBL/GenBank/DDBJ whole genome shotgun (WGS) entry which is preliminary data.</text>
</comment>
<dbReference type="PANTHER" id="PTHR28113:SF1">
    <property type="entry name" value="DASH COMPLEX SUBUNIT DAM1"/>
    <property type="match status" value="1"/>
</dbReference>
<keyword evidence="13" id="KW-0137">Centromere</keyword>
<dbReference type="AlphaFoldDB" id="A0A5J5EY26"/>
<accession>A0A5J5EY26</accession>
<protein>
    <recommendedName>
        <fullName evidence="5">DASH complex subunit DAM1</fullName>
    </recommendedName>
    <alternativeName>
        <fullName evidence="14">Outer kinetochore protein DAM1</fullName>
    </alternativeName>
</protein>
<organism evidence="16 17">
    <name type="scientific">Sphaerosporella brunnea</name>
    <dbReference type="NCBI Taxonomy" id="1250544"/>
    <lineage>
        <taxon>Eukaryota</taxon>
        <taxon>Fungi</taxon>
        <taxon>Dikarya</taxon>
        <taxon>Ascomycota</taxon>
        <taxon>Pezizomycotina</taxon>
        <taxon>Pezizomycetes</taxon>
        <taxon>Pezizales</taxon>
        <taxon>Pyronemataceae</taxon>
        <taxon>Sphaerosporella</taxon>
    </lineage>
</organism>
<dbReference type="PANTHER" id="PTHR28113">
    <property type="entry name" value="DASH COMPLEX SUBUNIT DAM1"/>
    <property type="match status" value="1"/>
</dbReference>
<name>A0A5J5EY26_9PEZI</name>
<evidence type="ECO:0000256" key="12">
    <source>
        <dbReference type="ARBA" id="ARBA00023242"/>
    </source>
</evidence>
<feature type="compositionally biased region" description="Low complexity" evidence="15">
    <location>
        <begin position="1"/>
        <end position="28"/>
    </location>
</feature>
<dbReference type="InParanoid" id="A0A5J5EY26"/>
<evidence type="ECO:0000256" key="9">
    <source>
        <dbReference type="ARBA" id="ARBA00022829"/>
    </source>
</evidence>
<keyword evidence="7" id="KW-0963">Cytoplasm</keyword>
<keyword evidence="11" id="KW-0206">Cytoskeleton</keyword>
<gene>
    <name evidence="16" type="ORF">FN846DRAFT_778386</name>
</gene>
<keyword evidence="17" id="KW-1185">Reference proteome</keyword>
<evidence type="ECO:0000256" key="4">
    <source>
        <dbReference type="ARBA" id="ARBA00010073"/>
    </source>
</evidence>
<dbReference type="OrthoDB" id="5586015at2759"/>
<dbReference type="GO" id="GO:0044732">
    <property type="term" value="C:mitotic spindle pole body"/>
    <property type="evidence" value="ECO:0007669"/>
    <property type="project" value="TreeGrafter"/>
</dbReference>
<evidence type="ECO:0000256" key="10">
    <source>
        <dbReference type="ARBA" id="ARBA00022838"/>
    </source>
</evidence>
<dbReference type="EMBL" id="VXIS01000090">
    <property type="protein sequence ID" value="KAA8906284.1"/>
    <property type="molecule type" value="Genomic_DNA"/>
</dbReference>
<comment type="subcellular location">
    <subcellularLocation>
        <location evidence="3">Chromosome</location>
        <location evidence="3">Centromere</location>
        <location evidence="3">Kinetochore</location>
    </subcellularLocation>
    <subcellularLocation>
        <location evidence="2">Cytoplasm</location>
        <location evidence="2">Cytoskeleton</location>
        <location evidence="2">Spindle</location>
    </subcellularLocation>
    <subcellularLocation>
        <location evidence="1">Nucleus</location>
    </subcellularLocation>
</comment>
<evidence type="ECO:0000256" key="13">
    <source>
        <dbReference type="ARBA" id="ARBA00023328"/>
    </source>
</evidence>
<evidence type="ECO:0000256" key="2">
    <source>
        <dbReference type="ARBA" id="ARBA00004186"/>
    </source>
</evidence>
<feature type="compositionally biased region" description="Polar residues" evidence="15">
    <location>
        <begin position="31"/>
        <end position="43"/>
    </location>
</feature>
<feature type="region of interest" description="Disordered" evidence="15">
    <location>
        <begin position="1"/>
        <end position="45"/>
    </location>
</feature>